<sequence length="43" mass="4906">MSINLSPTPTPQLATKNNVKARKQFRYRVMAGSFVILLHYSIL</sequence>
<evidence type="ECO:0000313" key="3">
    <source>
        <dbReference type="Proteomes" id="UP000005615"/>
    </source>
</evidence>
<accession>F3L5M9</accession>
<keyword evidence="3" id="KW-1185">Reference proteome</keyword>
<keyword evidence="1" id="KW-1133">Transmembrane helix</keyword>
<organism evidence="2 3">
    <name type="scientific">Aequoribacter fuscus</name>
    <dbReference type="NCBI Taxonomy" id="2518989"/>
    <lineage>
        <taxon>Bacteria</taxon>
        <taxon>Pseudomonadati</taxon>
        <taxon>Pseudomonadota</taxon>
        <taxon>Gammaproteobacteria</taxon>
        <taxon>Cellvibrionales</taxon>
        <taxon>Halieaceae</taxon>
        <taxon>Aequoribacter</taxon>
    </lineage>
</organism>
<gene>
    <name evidence="2" type="ORF">IMCC3088_309</name>
</gene>
<evidence type="ECO:0000256" key="1">
    <source>
        <dbReference type="SAM" id="Phobius"/>
    </source>
</evidence>
<name>F3L5M9_9GAMM</name>
<reference evidence="2 3" key="1">
    <citation type="journal article" date="2011" name="J. Bacteriol.">
        <title>Genome sequence of strain IMCC3088, a proteorhodopsin-containing marine bacterium belonging to the OM60/NOR5 clade.</title>
        <authorList>
            <person name="Jang Y."/>
            <person name="Oh H.M."/>
            <person name="Kang I."/>
            <person name="Lee K."/>
            <person name="Yang S.J."/>
            <person name="Cho J.C."/>
        </authorList>
    </citation>
    <scope>NUCLEOTIDE SEQUENCE [LARGE SCALE GENOMIC DNA]</scope>
    <source>
        <strain evidence="2 3">IMCC3088</strain>
    </source>
</reference>
<protein>
    <submittedName>
        <fullName evidence="2">Uncharacterized protein</fullName>
    </submittedName>
</protein>
<keyword evidence="1" id="KW-0472">Membrane</keyword>
<proteinExistence type="predicted"/>
<dbReference type="AlphaFoldDB" id="F3L5M9"/>
<feature type="transmembrane region" description="Helical" evidence="1">
    <location>
        <begin position="25"/>
        <end position="42"/>
    </location>
</feature>
<keyword evidence="1" id="KW-0812">Transmembrane</keyword>
<dbReference type="EMBL" id="AEIG01000120">
    <property type="protein sequence ID" value="EGG28354.1"/>
    <property type="molecule type" value="Genomic_DNA"/>
</dbReference>
<comment type="caution">
    <text evidence="2">The sequence shown here is derived from an EMBL/GenBank/DDBJ whole genome shotgun (WGS) entry which is preliminary data.</text>
</comment>
<evidence type="ECO:0000313" key="2">
    <source>
        <dbReference type="EMBL" id="EGG28354.1"/>
    </source>
</evidence>
<dbReference type="Proteomes" id="UP000005615">
    <property type="component" value="Unassembled WGS sequence"/>
</dbReference>